<feature type="transmembrane region" description="Helical" evidence="1">
    <location>
        <begin position="116"/>
        <end position="138"/>
    </location>
</feature>
<dbReference type="Proteomes" id="UP000092695">
    <property type="component" value="Chromosome"/>
</dbReference>
<feature type="transmembrane region" description="Helical" evidence="1">
    <location>
        <begin position="184"/>
        <end position="201"/>
    </location>
</feature>
<keyword evidence="1" id="KW-1133">Transmembrane helix</keyword>
<keyword evidence="3" id="KW-1185">Reference proteome</keyword>
<keyword evidence="1" id="KW-0812">Transmembrane</keyword>
<dbReference type="EMBL" id="CP016268">
    <property type="protein sequence ID" value="ANO52667.1"/>
    <property type="molecule type" value="Genomic_DNA"/>
</dbReference>
<protein>
    <submittedName>
        <fullName evidence="2">Uncharacterized protein</fullName>
    </submittedName>
</protein>
<proteinExistence type="predicted"/>
<dbReference type="KEGG" id="woc:BA177_17050"/>
<evidence type="ECO:0000256" key="1">
    <source>
        <dbReference type="SAM" id="Phobius"/>
    </source>
</evidence>
<dbReference type="AlphaFoldDB" id="A0A193LJH6"/>
<dbReference type="InterPro" id="IPR045466">
    <property type="entry name" value="DUF6498"/>
</dbReference>
<feature type="transmembrane region" description="Helical" evidence="1">
    <location>
        <begin position="69"/>
        <end position="96"/>
    </location>
</feature>
<dbReference type="Pfam" id="PF20108">
    <property type="entry name" value="DUF6498"/>
    <property type="match status" value="1"/>
</dbReference>
<evidence type="ECO:0000313" key="2">
    <source>
        <dbReference type="EMBL" id="ANO52667.1"/>
    </source>
</evidence>
<organism evidence="2 3">
    <name type="scientific">Woeseia oceani</name>
    <dbReference type="NCBI Taxonomy" id="1548547"/>
    <lineage>
        <taxon>Bacteria</taxon>
        <taxon>Pseudomonadati</taxon>
        <taxon>Pseudomonadota</taxon>
        <taxon>Gammaproteobacteria</taxon>
        <taxon>Woeseiales</taxon>
        <taxon>Woeseiaceae</taxon>
        <taxon>Woeseia</taxon>
    </lineage>
</organism>
<keyword evidence="1" id="KW-0472">Membrane</keyword>
<feature type="transmembrane region" description="Helical" evidence="1">
    <location>
        <begin position="29"/>
        <end position="48"/>
    </location>
</feature>
<sequence length="216" mass="23814">MSAFSLLLANAGLLLIAISYNLSLYQLVLIYWWEGFWIGLFSALKLIVASLIGEPYQNRWVSVSRGSRILVSIILLVKMGTFYFGLLGAVGLGILLAADRLKVANPVDEPVNQVGLIFVSSLLFLISHGLSFVINFLLRGEFRSARASDLILMPFKRCIALYAVIALAYVVVFAVPPLATTTGFAALVVVAKVSWDYFLHVRERREFTARAAVNTP</sequence>
<evidence type="ECO:0000313" key="3">
    <source>
        <dbReference type="Proteomes" id="UP000092695"/>
    </source>
</evidence>
<reference evidence="2 3" key="1">
    <citation type="submission" date="2016-06" db="EMBL/GenBank/DDBJ databases">
        <title>Complete genome sequence of a deep-branching marine Gamma Proteobacterium Woeseia oceani type strain XK5.</title>
        <authorList>
            <person name="Mu D."/>
            <person name="Du Z."/>
        </authorList>
    </citation>
    <scope>NUCLEOTIDE SEQUENCE [LARGE SCALE GENOMIC DNA]</scope>
    <source>
        <strain evidence="2 3">XK5</strain>
    </source>
</reference>
<feature type="transmembrane region" description="Helical" evidence="1">
    <location>
        <begin position="159"/>
        <end position="178"/>
    </location>
</feature>
<gene>
    <name evidence="2" type="ORF">BA177_17050</name>
</gene>
<accession>A0A193LJH6</accession>
<name>A0A193LJH6_9GAMM</name>